<dbReference type="EMBL" id="BGZK01000930">
    <property type="protein sequence ID" value="GBP65505.1"/>
    <property type="molecule type" value="Genomic_DNA"/>
</dbReference>
<comment type="caution">
    <text evidence="2">The sequence shown here is derived from an EMBL/GenBank/DDBJ whole genome shotgun (WGS) entry which is preliminary data.</text>
</comment>
<accession>A0A4C1XTG8</accession>
<gene>
    <name evidence="2" type="ORF">EVAR_38844_1</name>
</gene>
<evidence type="ECO:0000313" key="3">
    <source>
        <dbReference type="Proteomes" id="UP000299102"/>
    </source>
</evidence>
<evidence type="ECO:0000313" key="2">
    <source>
        <dbReference type="EMBL" id="GBP65505.1"/>
    </source>
</evidence>
<sequence length="225" mass="24714">MRGGPDAIETATLAYRLPSDVIAPRSSNKKNGKRGQVWVNTDKQFVSVKTKLYSVTRRSRAKRLDLGTSVSESGRPEVTRYDSKSKQPAGVPFISARRAPAAVSGVPVAVATPADDLCPPPLEDSAMWRRRCLSNRDIGLRLLSPQLHLRGNRMDFPRNARDCLVRLRKCNNYCRVCLSTATCYSMTSTSVSFDSNLEVSFGFDPGLTFGSGSNSARGFSFDIDL</sequence>
<organism evidence="2 3">
    <name type="scientific">Eumeta variegata</name>
    <name type="common">Bagworm moth</name>
    <name type="synonym">Eumeta japonica</name>
    <dbReference type="NCBI Taxonomy" id="151549"/>
    <lineage>
        <taxon>Eukaryota</taxon>
        <taxon>Metazoa</taxon>
        <taxon>Ecdysozoa</taxon>
        <taxon>Arthropoda</taxon>
        <taxon>Hexapoda</taxon>
        <taxon>Insecta</taxon>
        <taxon>Pterygota</taxon>
        <taxon>Neoptera</taxon>
        <taxon>Endopterygota</taxon>
        <taxon>Lepidoptera</taxon>
        <taxon>Glossata</taxon>
        <taxon>Ditrysia</taxon>
        <taxon>Tineoidea</taxon>
        <taxon>Psychidae</taxon>
        <taxon>Oiketicinae</taxon>
        <taxon>Eumeta</taxon>
    </lineage>
</organism>
<reference evidence="2 3" key="1">
    <citation type="journal article" date="2019" name="Commun. Biol.">
        <title>The bagworm genome reveals a unique fibroin gene that provides high tensile strength.</title>
        <authorList>
            <person name="Kono N."/>
            <person name="Nakamura H."/>
            <person name="Ohtoshi R."/>
            <person name="Tomita M."/>
            <person name="Numata K."/>
            <person name="Arakawa K."/>
        </authorList>
    </citation>
    <scope>NUCLEOTIDE SEQUENCE [LARGE SCALE GENOMIC DNA]</scope>
</reference>
<feature type="region of interest" description="Disordered" evidence="1">
    <location>
        <begin position="66"/>
        <end position="86"/>
    </location>
</feature>
<protein>
    <submittedName>
        <fullName evidence="2">Uncharacterized protein</fullName>
    </submittedName>
</protein>
<keyword evidence="3" id="KW-1185">Reference proteome</keyword>
<dbReference type="AlphaFoldDB" id="A0A4C1XTG8"/>
<proteinExistence type="predicted"/>
<dbReference type="Proteomes" id="UP000299102">
    <property type="component" value="Unassembled WGS sequence"/>
</dbReference>
<feature type="compositionally biased region" description="Basic and acidic residues" evidence="1">
    <location>
        <begin position="74"/>
        <end position="85"/>
    </location>
</feature>
<name>A0A4C1XTG8_EUMVA</name>
<evidence type="ECO:0000256" key="1">
    <source>
        <dbReference type="SAM" id="MobiDB-lite"/>
    </source>
</evidence>